<feature type="compositionally biased region" description="Basic and acidic residues" evidence="1">
    <location>
        <begin position="388"/>
        <end position="405"/>
    </location>
</feature>
<name>A0A8H2W2E0_9HELO</name>
<evidence type="ECO:0000313" key="3">
    <source>
        <dbReference type="EMBL" id="CAD6448819.1"/>
    </source>
</evidence>
<dbReference type="EMBL" id="CAJHIA010000032">
    <property type="protein sequence ID" value="CAD6448819.1"/>
    <property type="molecule type" value="Genomic_DNA"/>
</dbReference>
<sequence length="405" mass="47086">MPSVPRAAYEVSHEVRQYLPTFRQKYRALLREATYLPDSAARTFVHDQIVQRYNPPNPTKLNPRFWGTDFFRSKVDVKKLESRSKKTAQKLHLLERVNLEGSSKDLQHVLLRTYGRAGVKRRELLSQLLRPGEEEVPQDDTALSHIIDSQIAKKLDATRDVDIDKATDVSKRQRREHKEIALFIASQQETNPMESMRGRIKNIKPDIPLTNAWGRKLPVKRKANMLRTWWANLLERVLPPLPEHEWNRLRDLAEGMQPIEYAPPRRKPAILLNLDPSDKSIGEEMNSLYNEPARLHANFWAESMGKVRSETPEIPDDVKHNSTRARRRMYRMIWSLSSKMVQDENTRKYTITWGGQRSLAAAGEITKPSLKDNEFFEMPKDGLLQATTDRKIRKSAEREAKQLAR</sequence>
<evidence type="ECO:0000259" key="2">
    <source>
        <dbReference type="Pfam" id="PF20263"/>
    </source>
</evidence>
<accession>A0A8H2W2E0</accession>
<protein>
    <submittedName>
        <fullName evidence="3">C536883a-6780-4dd1-aec8-ab2bf8451ba0</fullName>
    </submittedName>
</protein>
<feature type="region of interest" description="Disordered" evidence="1">
    <location>
        <begin position="386"/>
        <end position="405"/>
    </location>
</feature>
<dbReference type="AlphaFoldDB" id="A0A8H2W2E0"/>
<comment type="caution">
    <text evidence="3">The sequence shown here is derived from an EMBL/GenBank/DDBJ whole genome shotgun (WGS) entry which is preliminary data.</text>
</comment>
<feature type="domain" description="LYR motif-containing protein Cup1-like N-terminal" evidence="2">
    <location>
        <begin position="26"/>
        <end position="125"/>
    </location>
</feature>
<dbReference type="Proteomes" id="UP000624404">
    <property type="component" value="Unassembled WGS sequence"/>
</dbReference>
<dbReference type="OrthoDB" id="5521299at2759"/>
<evidence type="ECO:0000313" key="4">
    <source>
        <dbReference type="Proteomes" id="UP000624404"/>
    </source>
</evidence>
<evidence type="ECO:0000256" key="1">
    <source>
        <dbReference type="SAM" id="MobiDB-lite"/>
    </source>
</evidence>
<organism evidence="3 4">
    <name type="scientific">Sclerotinia trifoliorum</name>
    <dbReference type="NCBI Taxonomy" id="28548"/>
    <lineage>
        <taxon>Eukaryota</taxon>
        <taxon>Fungi</taxon>
        <taxon>Dikarya</taxon>
        <taxon>Ascomycota</taxon>
        <taxon>Pezizomycotina</taxon>
        <taxon>Leotiomycetes</taxon>
        <taxon>Helotiales</taxon>
        <taxon>Sclerotiniaceae</taxon>
        <taxon>Sclerotinia</taxon>
    </lineage>
</organism>
<keyword evidence="4" id="KW-1185">Reference proteome</keyword>
<dbReference type="InterPro" id="IPR046896">
    <property type="entry name" value="Cup1-like_N"/>
</dbReference>
<gene>
    <name evidence="3" type="ORF">SCLTRI_LOCUS8612</name>
</gene>
<reference evidence="3" key="1">
    <citation type="submission" date="2020-10" db="EMBL/GenBank/DDBJ databases">
        <authorList>
            <person name="Kusch S."/>
        </authorList>
    </citation>
    <scope>NUCLEOTIDE SEQUENCE</scope>
    <source>
        <strain evidence="3">SwB9</strain>
    </source>
</reference>
<dbReference type="CDD" id="cd20273">
    <property type="entry name" value="Complex1_LYR_unchar"/>
    <property type="match status" value="1"/>
</dbReference>
<proteinExistence type="predicted"/>
<dbReference type="Pfam" id="PF20263">
    <property type="entry name" value="LYRM2-like"/>
    <property type="match status" value="1"/>
</dbReference>